<dbReference type="AlphaFoldDB" id="A0A7D9DV56"/>
<dbReference type="InterPro" id="IPR011333">
    <property type="entry name" value="SKP1/BTB/POZ_sf"/>
</dbReference>
<name>A0A7D9DV56_PARCT</name>
<reference evidence="2" key="1">
    <citation type="submission" date="2020-04" db="EMBL/GenBank/DDBJ databases">
        <authorList>
            <person name="Alioto T."/>
            <person name="Alioto T."/>
            <person name="Gomez Garrido J."/>
        </authorList>
    </citation>
    <scope>NUCLEOTIDE SEQUENCE</scope>
    <source>
        <strain evidence="2">A484AB</strain>
    </source>
</reference>
<evidence type="ECO:0000313" key="3">
    <source>
        <dbReference type="Proteomes" id="UP001152795"/>
    </source>
</evidence>
<dbReference type="OrthoDB" id="5982674at2759"/>
<proteinExistence type="predicted"/>
<dbReference type="SUPFAM" id="SSF54695">
    <property type="entry name" value="POZ domain"/>
    <property type="match status" value="1"/>
</dbReference>
<keyword evidence="3" id="KW-1185">Reference proteome</keyword>
<dbReference type="Pfam" id="PF07707">
    <property type="entry name" value="BACK"/>
    <property type="match status" value="1"/>
</dbReference>
<evidence type="ECO:0000313" key="2">
    <source>
        <dbReference type="EMBL" id="CAB3994867.1"/>
    </source>
</evidence>
<dbReference type="SMART" id="SM00225">
    <property type="entry name" value="BTB"/>
    <property type="match status" value="1"/>
</dbReference>
<comment type="caution">
    <text evidence="2">The sequence shown here is derived from an EMBL/GenBank/DDBJ whole genome shotgun (WGS) entry which is preliminary data.</text>
</comment>
<feature type="compositionally biased region" description="Basic and acidic residues" evidence="1">
    <location>
        <begin position="48"/>
        <end position="59"/>
    </location>
</feature>
<dbReference type="PANTHER" id="PTHR46336:SF3">
    <property type="entry name" value="BTB_POZ DOMAIN-CONTAINING PROTEIN POB1"/>
    <property type="match status" value="1"/>
</dbReference>
<dbReference type="EMBL" id="CACRXK020002556">
    <property type="protein sequence ID" value="CAB3994867.1"/>
    <property type="molecule type" value="Genomic_DNA"/>
</dbReference>
<dbReference type="PROSITE" id="PS50097">
    <property type="entry name" value="BTB"/>
    <property type="match status" value="1"/>
</dbReference>
<dbReference type="InterPro" id="IPR011705">
    <property type="entry name" value="BACK"/>
</dbReference>
<feature type="region of interest" description="Disordered" evidence="1">
    <location>
        <begin position="48"/>
        <end position="96"/>
    </location>
</feature>
<gene>
    <name evidence="2" type="ORF">PACLA_8A001200</name>
</gene>
<feature type="compositionally biased region" description="Basic and acidic residues" evidence="1">
    <location>
        <begin position="84"/>
        <end position="96"/>
    </location>
</feature>
<dbReference type="Proteomes" id="UP001152795">
    <property type="component" value="Unassembled WGS sequence"/>
</dbReference>
<dbReference type="Gene3D" id="3.30.710.10">
    <property type="entry name" value="Potassium Channel Kv1.1, Chain A"/>
    <property type="match status" value="1"/>
</dbReference>
<dbReference type="InterPro" id="IPR000210">
    <property type="entry name" value="BTB/POZ_dom"/>
</dbReference>
<protein>
    <submittedName>
        <fullName evidence="2">BTB POZ domain-containing POB1-like isoform X2</fullName>
    </submittedName>
</protein>
<sequence length="479" mass="54408">MASSNSEGSSKQVKHEDLVLFMNSFASEFNNDNLHDRVLVFEVIEKSEDGGKETPEHPNSRNRKGAGKGRNSNKRNSSSKKPVHVKEVGAHENQDGKIVLEGKKEGENRTKLFVHSSWLAVHSPYFKALFYSGMKETHSKEVVMRIHESELQAHLLLIEAMYKLDVLDDKDITLILEVLVLADKYDANLMFKKCKCVLISTPLSLETCEQTLNSVAEIPDCADVLDAVAAFLVKEFSPLDKTWTADKFLALSKASLKSLLSNDKLVVMSENTVFVALMAWLHDHREEAAQDGRFFLSLVRFELMTPNFIYDIVRHDTMAKSLDGFHEILLDGFAYHALPQSRINQLNVKPISRSGYTDSGPTFSWVIDQEEQRMLIEVDTIFSSMFWLQGYRMGLKLNYEKVSKKYSMYLYLYNLKEGHVEIDWNAKSDLFSKKVVCCKSCTYTTSSTGYGARDLQSNKVPSIEANTPTRIVQVWVHIS</sequence>
<feature type="compositionally biased region" description="Basic residues" evidence="1">
    <location>
        <begin position="60"/>
        <end position="83"/>
    </location>
</feature>
<evidence type="ECO:0000256" key="1">
    <source>
        <dbReference type="SAM" id="MobiDB-lite"/>
    </source>
</evidence>
<dbReference type="SMART" id="SM00875">
    <property type="entry name" value="BACK"/>
    <property type="match status" value="1"/>
</dbReference>
<organism evidence="2 3">
    <name type="scientific">Paramuricea clavata</name>
    <name type="common">Red gorgonian</name>
    <name type="synonym">Violescent sea-whip</name>
    <dbReference type="NCBI Taxonomy" id="317549"/>
    <lineage>
        <taxon>Eukaryota</taxon>
        <taxon>Metazoa</taxon>
        <taxon>Cnidaria</taxon>
        <taxon>Anthozoa</taxon>
        <taxon>Octocorallia</taxon>
        <taxon>Malacalcyonacea</taxon>
        <taxon>Plexauridae</taxon>
        <taxon>Paramuricea</taxon>
    </lineage>
</organism>
<dbReference type="InterPro" id="IPR045890">
    <property type="entry name" value="POB1-like"/>
</dbReference>
<accession>A0A7D9DV56</accession>
<dbReference type="PANTHER" id="PTHR46336">
    <property type="entry name" value="OS02G0260700 PROTEIN"/>
    <property type="match status" value="1"/>
</dbReference>
<dbReference type="Pfam" id="PF00651">
    <property type="entry name" value="BTB"/>
    <property type="match status" value="1"/>
</dbReference>
<dbReference type="Gene3D" id="1.25.40.420">
    <property type="match status" value="1"/>
</dbReference>